<dbReference type="RefSeq" id="WP_022216505.1">
    <property type="nucleotide sequence ID" value="NZ_BLYL01000001.1"/>
</dbReference>
<dbReference type="Proteomes" id="UP000660047">
    <property type="component" value="Unassembled WGS sequence"/>
</dbReference>
<reference evidence="5" key="1">
    <citation type="submission" date="2020-06" db="EMBL/GenBank/DDBJ databases">
        <title>Characterization of fructooligosaccharide metabolism and fructooligosaccharide-degrading enzymes in human commensal butyrate producers.</title>
        <authorList>
            <person name="Tanno H."/>
            <person name="Fujii T."/>
            <person name="Hirano K."/>
            <person name="Maeno S."/>
            <person name="Tonozuka T."/>
            <person name="Sakamoto M."/>
            <person name="Ohkuma M."/>
            <person name="Tochio T."/>
            <person name="Endo A."/>
        </authorList>
    </citation>
    <scope>NUCLEOTIDE SEQUENCE</scope>
    <source>
        <strain evidence="5">JCM 31265</strain>
    </source>
</reference>
<dbReference type="PANTHER" id="PTHR10067">
    <property type="entry name" value="PHOSPHATIDYLSERINE DECARBOXYLASE"/>
    <property type="match status" value="1"/>
</dbReference>
<accession>A0AAI9K4E1</accession>
<evidence type="ECO:0000256" key="4">
    <source>
        <dbReference type="ARBA" id="ARBA00023317"/>
    </source>
</evidence>
<name>A0AAI9K4E1_9FIRM</name>
<evidence type="ECO:0000256" key="3">
    <source>
        <dbReference type="ARBA" id="ARBA00023239"/>
    </source>
</evidence>
<dbReference type="PANTHER" id="PTHR10067:SF17">
    <property type="entry name" value="PHOSPHATIDYLSERINE DECARBOXYLASE PROENZYME 2"/>
    <property type="match status" value="1"/>
</dbReference>
<keyword evidence="1" id="KW-0210">Decarboxylase</keyword>
<dbReference type="EMBL" id="BLYL01000001">
    <property type="protein sequence ID" value="GFO93071.1"/>
    <property type="molecule type" value="Genomic_DNA"/>
</dbReference>
<evidence type="ECO:0000256" key="2">
    <source>
        <dbReference type="ARBA" id="ARBA00023145"/>
    </source>
</evidence>
<dbReference type="AlphaFoldDB" id="A0AAI9K4E1"/>
<gene>
    <name evidence="5" type="primary">psd2</name>
    <name evidence="5" type="ORF">COEU31_01170</name>
</gene>
<keyword evidence="2" id="KW-0865">Zymogen</keyword>
<dbReference type="Pfam" id="PF02666">
    <property type="entry name" value="PS_Dcarbxylase"/>
    <property type="match status" value="1"/>
</dbReference>
<protein>
    <submittedName>
        <fullName evidence="5">Phosphatidylserine decarboxylase proenzyme 2</fullName>
    </submittedName>
</protein>
<comment type="caution">
    <text evidence="5">The sequence shown here is derived from an EMBL/GenBank/DDBJ whole genome shotgun (WGS) entry which is preliminary data.</text>
</comment>
<dbReference type="GO" id="GO:0008654">
    <property type="term" value="P:phospholipid biosynthetic process"/>
    <property type="evidence" value="ECO:0007669"/>
    <property type="project" value="InterPro"/>
</dbReference>
<sequence length="294" mass="34263">MIKNKYAIYKRSKHNECVSTQDRVLRLLYGNRAGRMVLGWLIRPEVSKLVGRFMDTGLSRIMINPFIKKNDIDISVCQKNEFDSYNDFFKRKLVPGARAIDMTDEGFVSPCDSRLTVYDIEDTERQTFNIKDSEYTVASLLRDKKLARHYRGGKLWLFRLCVDDYHRYIYNVSGKQSDVRRIEGLYHTVNPIASEYYDIYKENTREYCLIRTQDAGTIIDMEVGALLVGRIVNRYVASTDVRRGEEKGYFEFGGSTIILLIQKDKVAPLDRIVENSRKDIETRVRQGELVGYVR</sequence>
<evidence type="ECO:0000313" key="5">
    <source>
        <dbReference type="EMBL" id="GFO93071.1"/>
    </source>
</evidence>
<proteinExistence type="predicted"/>
<dbReference type="InterPro" id="IPR003817">
    <property type="entry name" value="PS_Dcarbxylase"/>
</dbReference>
<keyword evidence="4" id="KW-0670">Pyruvate</keyword>
<organism evidence="5 6">
    <name type="scientific">Coprococcus eutactus</name>
    <dbReference type="NCBI Taxonomy" id="33043"/>
    <lineage>
        <taxon>Bacteria</taxon>
        <taxon>Bacillati</taxon>
        <taxon>Bacillota</taxon>
        <taxon>Clostridia</taxon>
        <taxon>Lachnospirales</taxon>
        <taxon>Lachnospiraceae</taxon>
        <taxon>Coprococcus</taxon>
    </lineage>
</organism>
<evidence type="ECO:0000313" key="6">
    <source>
        <dbReference type="Proteomes" id="UP000660047"/>
    </source>
</evidence>
<evidence type="ECO:0000256" key="1">
    <source>
        <dbReference type="ARBA" id="ARBA00022793"/>
    </source>
</evidence>
<dbReference type="GO" id="GO:0004609">
    <property type="term" value="F:phosphatidylserine decarboxylase activity"/>
    <property type="evidence" value="ECO:0007669"/>
    <property type="project" value="InterPro"/>
</dbReference>
<keyword evidence="3" id="KW-0456">Lyase</keyword>